<evidence type="ECO:0000256" key="4">
    <source>
        <dbReference type="ARBA" id="ARBA00023136"/>
    </source>
</evidence>
<evidence type="ECO:0000313" key="7">
    <source>
        <dbReference type="EMBL" id="TCB96819.1"/>
    </source>
</evidence>
<comment type="subcellular location">
    <subcellularLocation>
        <location evidence="1">Membrane</location>
        <topology evidence="1">Multi-pass membrane protein</topology>
    </subcellularLocation>
</comment>
<organism evidence="7 8">
    <name type="scientific">Micromonospora zingiberis</name>
    <dbReference type="NCBI Taxonomy" id="2053011"/>
    <lineage>
        <taxon>Bacteria</taxon>
        <taxon>Bacillati</taxon>
        <taxon>Actinomycetota</taxon>
        <taxon>Actinomycetes</taxon>
        <taxon>Micromonosporales</taxon>
        <taxon>Micromonosporaceae</taxon>
        <taxon>Micromonospora</taxon>
    </lineage>
</organism>
<keyword evidence="4 5" id="KW-0472">Membrane</keyword>
<keyword evidence="2 5" id="KW-0812">Transmembrane</keyword>
<dbReference type="OrthoDB" id="3430313at2"/>
<accession>A0A4R0GMM8</accession>
<feature type="transmembrane region" description="Helical" evidence="5">
    <location>
        <begin position="75"/>
        <end position="97"/>
    </location>
</feature>
<proteinExistence type="predicted"/>
<dbReference type="AlphaFoldDB" id="A0A4R0GMM8"/>
<evidence type="ECO:0000256" key="2">
    <source>
        <dbReference type="ARBA" id="ARBA00022692"/>
    </source>
</evidence>
<dbReference type="GO" id="GO:0030416">
    <property type="term" value="P:methylamine metabolic process"/>
    <property type="evidence" value="ECO:0007669"/>
    <property type="project" value="InterPro"/>
</dbReference>
<keyword evidence="3 5" id="KW-1133">Transmembrane helix</keyword>
<dbReference type="EMBL" id="SJJR01000008">
    <property type="protein sequence ID" value="TCB96819.1"/>
    <property type="molecule type" value="Genomic_DNA"/>
</dbReference>
<dbReference type="Pfam" id="PF07291">
    <property type="entry name" value="MauE"/>
    <property type="match status" value="1"/>
</dbReference>
<evidence type="ECO:0000256" key="1">
    <source>
        <dbReference type="ARBA" id="ARBA00004141"/>
    </source>
</evidence>
<dbReference type="InterPro" id="IPR009908">
    <property type="entry name" value="Methylamine_util_MauE"/>
</dbReference>
<sequence>MVMTYVGVLCAVLTGLVLTVSSVSKVRGLRAFAAFAASLPAFGVPRRLARPVAGGVTAAETAVAIGLAASPLVGVGFATAALLSAAVLFTVLTGAVVTALRRPGRAACNCFGRGAEPLGPTHVVRNLLLTAAAVTGAATVTPEPGHPAGLTVAAATGALLAGLVVRWDDLTYLLRPTGPSGQADLSGR</sequence>
<evidence type="ECO:0000259" key="6">
    <source>
        <dbReference type="Pfam" id="PF07291"/>
    </source>
</evidence>
<feature type="domain" description="Methylamine utilisation protein MauE" evidence="6">
    <location>
        <begin position="3"/>
        <end position="137"/>
    </location>
</feature>
<comment type="caution">
    <text evidence="7">The sequence shown here is derived from an EMBL/GenBank/DDBJ whole genome shotgun (WGS) entry which is preliminary data.</text>
</comment>
<name>A0A4R0GMM8_9ACTN</name>
<evidence type="ECO:0000256" key="5">
    <source>
        <dbReference type="SAM" id="Phobius"/>
    </source>
</evidence>
<keyword evidence="8" id="KW-1185">Reference proteome</keyword>
<evidence type="ECO:0000256" key="3">
    <source>
        <dbReference type="ARBA" id="ARBA00022989"/>
    </source>
</evidence>
<dbReference type="Proteomes" id="UP000292274">
    <property type="component" value="Unassembled WGS sequence"/>
</dbReference>
<evidence type="ECO:0000313" key="8">
    <source>
        <dbReference type="Proteomes" id="UP000292274"/>
    </source>
</evidence>
<reference evidence="7 8" key="1">
    <citation type="submission" date="2019-02" db="EMBL/GenBank/DDBJ databases">
        <title>Jishengella sp. nov., isolated from a root of Zingiber montanum.</title>
        <authorList>
            <person name="Kuncharoen N."/>
            <person name="Kudo T."/>
            <person name="Masahiro Y."/>
            <person name="Ohkuma M."/>
            <person name="Tanasupawat S."/>
        </authorList>
    </citation>
    <scope>NUCLEOTIDE SEQUENCE [LARGE SCALE GENOMIC DNA]</scope>
    <source>
        <strain evidence="7 8">PLAI 1-1</strain>
    </source>
</reference>
<dbReference type="GO" id="GO:0016020">
    <property type="term" value="C:membrane"/>
    <property type="evidence" value="ECO:0007669"/>
    <property type="project" value="UniProtKB-SubCell"/>
</dbReference>
<gene>
    <name evidence="7" type="ORF">E0H26_14505</name>
</gene>
<protein>
    <recommendedName>
        <fullName evidence="6">Methylamine utilisation protein MauE domain-containing protein</fullName>
    </recommendedName>
</protein>